<dbReference type="EMBL" id="VHSG01000008">
    <property type="protein sequence ID" value="TQV81255.1"/>
    <property type="molecule type" value="Genomic_DNA"/>
</dbReference>
<feature type="domain" description="Amine oxidase" evidence="10">
    <location>
        <begin position="47"/>
        <end position="478"/>
    </location>
</feature>
<comment type="similarity">
    <text evidence="3">Belongs to the tryptophan 2-monooxygenase family.</text>
</comment>
<comment type="cofactor">
    <cofactor evidence="1">
        <name>FAD</name>
        <dbReference type="ChEBI" id="CHEBI:57692"/>
    </cofactor>
</comment>
<keyword evidence="6" id="KW-0560">Oxidoreductase</keyword>
<proteinExistence type="inferred from homology"/>
<dbReference type="Proteomes" id="UP000319732">
    <property type="component" value="Unassembled WGS sequence"/>
</dbReference>
<evidence type="ECO:0000256" key="6">
    <source>
        <dbReference type="ARBA" id="ARBA00023002"/>
    </source>
</evidence>
<keyword evidence="7" id="KW-0073">Auxin biosynthesis</keyword>
<dbReference type="PROSITE" id="PS51318">
    <property type="entry name" value="TAT"/>
    <property type="match status" value="1"/>
</dbReference>
<evidence type="ECO:0000256" key="3">
    <source>
        <dbReference type="ARBA" id="ARBA00005833"/>
    </source>
</evidence>
<dbReference type="Gene3D" id="1.10.405.10">
    <property type="entry name" value="Guanine Nucleotide Dissociation Inhibitor, domain 1"/>
    <property type="match status" value="1"/>
</dbReference>
<accession>A0A545TVL3</accession>
<dbReference type="Pfam" id="PF01593">
    <property type="entry name" value="Amino_oxidase"/>
    <property type="match status" value="1"/>
</dbReference>
<evidence type="ECO:0000256" key="4">
    <source>
        <dbReference type="ARBA" id="ARBA00012535"/>
    </source>
</evidence>
<name>A0A545TVL3_9GAMM</name>
<dbReference type="Gene3D" id="3.90.660.10">
    <property type="match status" value="1"/>
</dbReference>
<evidence type="ECO:0000256" key="2">
    <source>
        <dbReference type="ARBA" id="ARBA00004814"/>
    </source>
</evidence>
<dbReference type="GO" id="GO:0009851">
    <property type="term" value="P:auxin biosynthetic process"/>
    <property type="evidence" value="ECO:0007669"/>
    <property type="project" value="UniProtKB-KW"/>
</dbReference>
<evidence type="ECO:0000313" key="11">
    <source>
        <dbReference type="EMBL" id="TQV81255.1"/>
    </source>
</evidence>
<evidence type="ECO:0000256" key="9">
    <source>
        <dbReference type="PIRSR" id="PIRSR601613-1"/>
    </source>
</evidence>
<evidence type="ECO:0000256" key="5">
    <source>
        <dbReference type="ARBA" id="ARBA00017871"/>
    </source>
</evidence>
<keyword evidence="12" id="KW-1185">Reference proteome</keyword>
<evidence type="ECO:0000256" key="1">
    <source>
        <dbReference type="ARBA" id="ARBA00001974"/>
    </source>
</evidence>
<dbReference type="GO" id="GO:0050361">
    <property type="term" value="F:tryptophan 2-monooxygenase activity"/>
    <property type="evidence" value="ECO:0007669"/>
    <property type="project" value="UniProtKB-EC"/>
</dbReference>
<dbReference type="OrthoDB" id="337830at2"/>
<sequence length="481" mass="52072">METVMQSSGLSRRRFLQSAGGLTGAVLLPLPVLARRREDVIVIGAGLAGLYAASLLQERGYRVTVLEGSDRIGGRLYTLDNVPGGPEGGGNIVGPSYARFLYTANRLGVKMLPLRRAPGDEPERQILHIDRHRIMPSAWGTSIHNPFPADRKQLLPGQQLRRLLEPNPIVALDEWLAPGNHKLDVPAETWLRARGIDAAGLHLLDINNSYGRTLAETSVLNLHRVYANLKLGFTTPGGAKTVAGGNQRFAEALAESLRDGVQLNKAVTAIEQTRGIVVVRCADGTSFQARHAIAAVPFSALRHLDIKPGLPPLQAEAVQQLSYAAVFQVHLVVEKPFWEGRGFLPNVWSDSPLERIFASDPGATGTITNLTVWINGKGAEVFDRLPRAEVAPRVLAELAKVLPESKGAVRVAQTVSWQQSRFAGGAWADWRPGQIRRYGAALAKPAGNLHFAGEHTARAMSGMEGAMESGERAAFEILDNV</sequence>
<dbReference type="PANTHER" id="PTHR10742:SF410">
    <property type="entry name" value="LYSINE-SPECIFIC HISTONE DEMETHYLASE 2"/>
    <property type="match status" value="1"/>
</dbReference>
<comment type="caution">
    <text evidence="11">The sequence shown here is derived from an EMBL/GenBank/DDBJ whole genome shotgun (WGS) entry which is preliminary data.</text>
</comment>
<gene>
    <name evidence="11" type="ORF">FKG94_09145</name>
</gene>
<dbReference type="InterPro" id="IPR002937">
    <property type="entry name" value="Amino_oxidase"/>
</dbReference>
<dbReference type="SUPFAM" id="SSF51905">
    <property type="entry name" value="FAD/NAD(P)-binding domain"/>
    <property type="match status" value="1"/>
</dbReference>
<feature type="binding site" evidence="9">
    <location>
        <position position="454"/>
    </location>
    <ligand>
        <name>FAD</name>
        <dbReference type="ChEBI" id="CHEBI:57692"/>
    </ligand>
</feature>
<dbReference type="PANTHER" id="PTHR10742">
    <property type="entry name" value="FLAVIN MONOAMINE OXIDASE"/>
    <property type="match status" value="1"/>
</dbReference>
<dbReference type="PRINTS" id="PR00757">
    <property type="entry name" value="AMINEOXDASEF"/>
</dbReference>
<dbReference type="InterPro" id="IPR001613">
    <property type="entry name" value="Flavin_amine_oxidase"/>
</dbReference>
<evidence type="ECO:0000259" key="10">
    <source>
        <dbReference type="Pfam" id="PF01593"/>
    </source>
</evidence>
<dbReference type="InterPro" id="IPR036188">
    <property type="entry name" value="FAD/NAD-bd_sf"/>
</dbReference>
<dbReference type="Gene3D" id="3.50.50.60">
    <property type="entry name" value="FAD/NAD(P)-binding domain"/>
    <property type="match status" value="1"/>
</dbReference>
<dbReference type="SUPFAM" id="SSF54373">
    <property type="entry name" value="FAD-linked reductases, C-terminal domain"/>
    <property type="match status" value="1"/>
</dbReference>
<reference evidence="11 12" key="1">
    <citation type="submission" date="2019-06" db="EMBL/GenBank/DDBJ databases">
        <title>Whole genome sequence for Cellvibrionaceae sp. R142.</title>
        <authorList>
            <person name="Wang G."/>
        </authorList>
    </citation>
    <scope>NUCLEOTIDE SEQUENCE [LARGE SCALE GENOMIC DNA]</scope>
    <source>
        <strain evidence="11 12">R142</strain>
    </source>
</reference>
<feature type="binding site" evidence="9">
    <location>
        <position position="267"/>
    </location>
    <ligand>
        <name>FAD</name>
        <dbReference type="ChEBI" id="CHEBI:57692"/>
    </ligand>
</feature>
<dbReference type="AlphaFoldDB" id="A0A545TVL3"/>
<dbReference type="InterPro" id="IPR006311">
    <property type="entry name" value="TAT_signal"/>
</dbReference>
<evidence type="ECO:0000256" key="8">
    <source>
        <dbReference type="ARBA" id="ARBA00047321"/>
    </source>
</evidence>
<evidence type="ECO:0000256" key="7">
    <source>
        <dbReference type="ARBA" id="ARBA00023070"/>
    </source>
</evidence>
<organism evidence="11 12">
    <name type="scientific">Exilibacterium tricleocarpae</name>
    <dbReference type="NCBI Taxonomy" id="2591008"/>
    <lineage>
        <taxon>Bacteria</taxon>
        <taxon>Pseudomonadati</taxon>
        <taxon>Pseudomonadota</taxon>
        <taxon>Gammaproteobacteria</taxon>
        <taxon>Cellvibrionales</taxon>
        <taxon>Cellvibrionaceae</taxon>
        <taxon>Exilibacterium</taxon>
    </lineage>
</organism>
<comment type="catalytic activity">
    <reaction evidence="8">
        <text>L-tryptophan + O2 = indole-3-acetamide + CO2 + H2O</text>
        <dbReference type="Rhea" id="RHEA:16165"/>
        <dbReference type="ChEBI" id="CHEBI:15377"/>
        <dbReference type="ChEBI" id="CHEBI:15379"/>
        <dbReference type="ChEBI" id="CHEBI:16031"/>
        <dbReference type="ChEBI" id="CHEBI:16526"/>
        <dbReference type="ChEBI" id="CHEBI:57912"/>
        <dbReference type="EC" id="1.13.12.3"/>
    </reaction>
</comment>
<dbReference type="InterPro" id="IPR050281">
    <property type="entry name" value="Flavin_monoamine_oxidase"/>
</dbReference>
<evidence type="ECO:0000313" key="12">
    <source>
        <dbReference type="Proteomes" id="UP000319732"/>
    </source>
</evidence>
<protein>
    <recommendedName>
        <fullName evidence="5">Tryptophan 2-monooxygenase</fullName>
        <ecNumber evidence="4">1.13.12.3</ecNumber>
    </recommendedName>
</protein>
<comment type="pathway">
    <text evidence="2">Plant hormone metabolism; auxin biosynthesis.</text>
</comment>
<dbReference type="EC" id="1.13.12.3" evidence="4"/>